<comment type="caution">
    <text evidence="8">The sequence shown here is derived from an EMBL/GenBank/DDBJ whole genome shotgun (WGS) entry which is preliminary data.</text>
</comment>
<keyword evidence="3 6" id="KW-0032">Aminotransferase</keyword>
<sequence>MAQPYSARSRAIEPFHVMALLARANELQAAGHDVIHLEIGEPDFTTAQPIIEAGQAALAAGKTRYTAARGLPELREAIAGFYDQRYGVNVDPGRILVTPGGSGALLLASSLLVDPGKHWLLADPGYPCNRHFLRLVEGAAQLVPVGPQERYQLTPDLVARHWDSDSVGALVASPANPTGTLLSRDELAGLSASLKARNGHLVVDEIYHGLTYGTDAASVLEVDDNAFVLNSFSKYFGMTGWRLGWLVAPQEAVADLEKLAQNLYISAPSMAQYAALACFKPQTLEILEQRRTEFGLRRDFLLPALRELGFGIAVEPEGAFYLYADISTFGGDAYSFCQHFLETEHVAITPGLDFGRFQAGHHVRFAYTQSLPRLQEAVERIARGLRSWQG</sequence>
<dbReference type="Pfam" id="PF00155">
    <property type="entry name" value="Aminotran_1_2"/>
    <property type="match status" value="1"/>
</dbReference>
<keyword evidence="5" id="KW-0663">Pyridoxal phosphate</keyword>
<keyword evidence="4 6" id="KW-0808">Transferase</keyword>
<dbReference type="Gene3D" id="3.40.640.10">
    <property type="entry name" value="Type I PLP-dependent aspartate aminotransferase-like (Major domain)"/>
    <property type="match status" value="1"/>
</dbReference>
<evidence type="ECO:0000259" key="7">
    <source>
        <dbReference type="Pfam" id="PF00155"/>
    </source>
</evidence>
<dbReference type="GO" id="GO:0006520">
    <property type="term" value="P:amino acid metabolic process"/>
    <property type="evidence" value="ECO:0007669"/>
    <property type="project" value="InterPro"/>
</dbReference>
<evidence type="ECO:0000256" key="1">
    <source>
        <dbReference type="ARBA" id="ARBA00001933"/>
    </source>
</evidence>
<feature type="domain" description="Aminotransferase class I/classII large" evidence="7">
    <location>
        <begin position="33"/>
        <end position="381"/>
    </location>
</feature>
<comment type="similarity">
    <text evidence="2 6">Belongs to the class-I pyridoxal-phosphate-dependent aminotransferase family.</text>
</comment>
<dbReference type="InterPro" id="IPR050596">
    <property type="entry name" value="AspAT/PAT-like"/>
</dbReference>
<evidence type="ECO:0000256" key="6">
    <source>
        <dbReference type="RuleBase" id="RU000481"/>
    </source>
</evidence>
<dbReference type="InterPro" id="IPR015421">
    <property type="entry name" value="PyrdxlP-dep_Trfase_major"/>
</dbReference>
<dbReference type="PANTHER" id="PTHR46383:SF2">
    <property type="entry name" value="AMINOTRANSFERASE"/>
    <property type="match status" value="1"/>
</dbReference>
<evidence type="ECO:0000256" key="4">
    <source>
        <dbReference type="ARBA" id="ARBA00022679"/>
    </source>
</evidence>
<evidence type="ECO:0000256" key="3">
    <source>
        <dbReference type="ARBA" id="ARBA00022576"/>
    </source>
</evidence>
<dbReference type="InterPro" id="IPR004839">
    <property type="entry name" value="Aminotransferase_I/II_large"/>
</dbReference>
<dbReference type="CDD" id="cd00609">
    <property type="entry name" value="AAT_like"/>
    <property type="match status" value="1"/>
</dbReference>
<protein>
    <recommendedName>
        <fullName evidence="6">Aminotransferase</fullName>
        <ecNumber evidence="6">2.6.1.-</ecNumber>
    </recommendedName>
</protein>
<dbReference type="InterPro" id="IPR004838">
    <property type="entry name" value="NHTrfase_class1_PyrdxlP-BS"/>
</dbReference>
<dbReference type="EMBL" id="LOHF01000007">
    <property type="protein sequence ID" value="OUM73839.1"/>
    <property type="molecule type" value="Genomic_DNA"/>
</dbReference>
<dbReference type="GO" id="GO:0030170">
    <property type="term" value="F:pyridoxal phosphate binding"/>
    <property type="evidence" value="ECO:0007669"/>
    <property type="project" value="InterPro"/>
</dbReference>
<dbReference type="Proteomes" id="UP000195440">
    <property type="component" value="Unassembled WGS sequence"/>
</dbReference>
<reference evidence="8 9" key="1">
    <citation type="journal article" date="2017" name="Syst. Appl. Microbiol.">
        <title>Pseudomonas caspiana sp. nov., a citrus pathogen in the Pseudomonas syringae phylogenetic group.</title>
        <authorList>
            <person name="Busquets A."/>
            <person name="Gomila M."/>
            <person name="Beiki F."/>
            <person name="Mulet M."/>
            <person name="Rahimian H."/>
            <person name="Garcia-Valdes E."/>
            <person name="Lalucat J."/>
        </authorList>
    </citation>
    <scope>NUCLEOTIDE SEQUENCE [LARGE SCALE GENOMIC DNA]</scope>
    <source>
        <strain evidence="8 9">FBF102</strain>
    </source>
</reference>
<dbReference type="AlphaFoldDB" id="A0A1Y3P203"/>
<evidence type="ECO:0000313" key="8">
    <source>
        <dbReference type="EMBL" id="OUM73839.1"/>
    </source>
</evidence>
<organism evidence="8 9">
    <name type="scientific">Pseudomonas caspiana</name>
    <dbReference type="NCBI Taxonomy" id="1451454"/>
    <lineage>
        <taxon>Bacteria</taxon>
        <taxon>Pseudomonadati</taxon>
        <taxon>Pseudomonadota</taxon>
        <taxon>Gammaproteobacteria</taxon>
        <taxon>Pseudomonadales</taxon>
        <taxon>Pseudomonadaceae</taxon>
        <taxon>Pseudomonas</taxon>
    </lineage>
</organism>
<dbReference type="RefSeq" id="WP_087266441.1">
    <property type="nucleotide sequence ID" value="NZ_JBJGBV010000009.1"/>
</dbReference>
<dbReference type="InterPro" id="IPR015424">
    <property type="entry name" value="PyrdxlP-dep_Trfase"/>
</dbReference>
<accession>A0A1Y3P203</accession>
<gene>
    <name evidence="8" type="ORF">AUC60_10280</name>
</gene>
<dbReference type="EC" id="2.6.1.-" evidence="6"/>
<keyword evidence="9" id="KW-1185">Reference proteome</keyword>
<evidence type="ECO:0000313" key="9">
    <source>
        <dbReference type="Proteomes" id="UP000195440"/>
    </source>
</evidence>
<dbReference type="GO" id="GO:0008483">
    <property type="term" value="F:transaminase activity"/>
    <property type="evidence" value="ECO:0007669"/>
    <property type="project" value="UniProtKB-KW"/>
</dbReference>
<proteinExistence type="inferred from homology"/>
<dbReference type="OrthoDB" id="9803354at2"/>
<dbReference type="NCBIfam" id="NF006514">
    <property type="entry name" value="PRK08960.1"/>
    <property type="match status" value="1"/>
</dbReference>
<dbReference type="SUPFAM" id="SSF53383">
    <property type="entry name" value="PLP-dependent transferases"/>
    <property type="match status" value="1"/>
</dbReference>
<evidence type="ECO:0000256" key="2">
    <source>
        <dbReference type="ARBA" id="ARBA00007441"/>
    </source>
</evidence>
<comment type="cofactor">
    <cofactor evidence="1 6">
        <name>pyridoxal 5'-phosphate</name>
        <dbReference type="ChEBI" id="CHEBI:597326"/>
    </cofactor>
</comment>
<name>A0A1Y3P203_9PSED</name>
<dbReference type="PROSITE" id="PS00105">
    <property type="entry name" value="AA_TRANSFER_CLASS_1"/>
    <property type="match status" value="1"/>
</dbReference>
<dbReference type="PANTHER" id="PTHR46383">
    <property type="entry name" value="ASPARTATE AMINOTRANSFERASE"/>
    <property type="match status" value="1"/>
</dbReference>
<evidence type="ECO:0000256" key="5">
    <source>
        <dbReference type="ARBA" id="ARBA00022898"/>
    </source>
</evidence>